<dbReference type="Pfam" id="PF00082">
    <property type="entry name" value="Peptidase_S8"/>
    <property type="match status" value="1"/>
</dbReference>
<dbReference type="HOGENOM" id="CLU_2291382_0_0_1"/>
<keyword evidence="5" id="KW-0865">Zymogen</keyword>
<keyword evidence="3" id="KW-0378">Hydrolase</keyword>
<keyword evidence="2" id="KW-0732">Signal</keyword>
<dbReference type="SUPFAM" id="SSF52743">
    <property type="entry name" value="Subtilisin-like"/>
    <property type="match status" value="1"/>
</dbReference>
<dbReference type="RefSeq" id="XP_016254199.1">
    <property type="nucleotide sequence ID" value="XM_016387271.1"/>
</dbReference>
<feature type="domain" description="Peptidase S8/S53" evidence="6">
    <location>
        <begin position="5"/>
        <end position="32"/>
    </location>
</feature>
<accession>A0A0D2CS36</accession>
<dbReference type="Gene3D" id="3.40.50.200">
    <property type="entry name" value="Peptidase S8/S53 domain"/>
    <property type="match status" value="1"/>
</dbReference>
<dbReference type="AlphaFoldDB" id="A0A0D2CS36"/>
<proteinExistence type="predicted"/>
<evidence type="ECO:0000259" key="6">
    <source>
        <dbReference type="Pfam" id="PF00082"/>
    </source>
</evidence>
<dbReference type="OrthoDB" id="4139337at2759"/>
<sequence length="101" mass="11247">MNGHDQTVNAMSGTSVATPIAAGLAASVLSSFLQQDQHIAVESERLGLWLKKRQFRGCGLQERRQGVGYDYITPHVLFDSGPTREDVYGRIKDIKGNMYKY</sequence>
<evidence type="ECO:0000256" key="3">
    <source>
        <dbReference type="ARBA" id="ARBA00022801"/>
    </source>
</evidence>
<evidence type="ECO:0000256" key="5">
    <source>
        <dbReference type="ARBA" id="ARBA00023145"/>
    </source>
</evidence>
<protein>
    <recommendedName>
        <fullName evidence="6">Peptidase S8/S53 domain-containing protein</fullName>
    </recommendedName>
</protein>
<name>A0A0D2CS36_9EURO</name>
<dbReference type="GO" id="GO:0006508">
    <property type="term" value="P:proteolysis"/>
    <property type="evidence" value="ECO:0007669"/>
    <property type="project" value="UniProtKB-KW"/>
</dbReference>
<dbReference type="Proteomes" id="UP000054466">
    <property type="component" value="Unassembled WGS sequence"/>
</dbReference>
<evidence type="ECO:0000313" key="8">
    <source>
        <dbReference type="Proteomes" id="UP000054466"/>
    </source>
</evidence>
<dbReference type="STRING" id="569365.A0A0D2CS36"/>
<keyword evidence="4" id="KW-0720">Serine protease</keyword>
<evidence type="ECO:0000256" key="4">
    <source>
        <dbReference type="ARBA" id="ARBA00022825"/>
    </source>
</evidence>
<keyword evidence="8" id="KW-1185">Reference proteome</keyword>
<dbReference type="InterPro" id="IPR000209">
    <property type="entry name" value="Peptidase_S8/S53_dom"/>
</dbReference>
<reference evidence="7 8" key="1">
    <citation type="submission" date="2015-01" db="EMBL/GenBank/DDBJ databases">
        <title>The Genome Sequence of Cladophialophora immunda CBS83496.</title>
        <authorList>
            <consortium name="The Broad Institute Genomics Platform"/>
            <person name="Cuomo C."/>
            <person name="de Hoog S."/>
            <person name="Gorbushina A."/>
            <person name="Stielow B."/>
            <person name="Teixiera M."/>
            <person name="Abouelleil A."/>
            <person name="Chapman S.B."/>
            <person name="Priest M."/>
            <person name="Young S.K."/>
            <person name="Wortman J."/>
            <person name="Nusbaum C."/>
            <person name="Birren B."/>
        </authorList>
    </citation>
    <scope>NUCLEOTIDE SEQUENCE [LARGE SCALE GENOMIC DNA]</scope>
    <source>
        <strain evidence="7 8">CBS 83496</strain>
    </source>
</reference>
<evidence type="ECO:0000256" key="1">
    <source>
        <dbReference type="ARBA" id="ARBA00022670"/>
    </source>
</evidence>
<keyword evidence="1" id="KW-0645">Protease</keyword>
<dbReference type="GO" id="GO:0004252">
    <property type="term" value="F:serine-type endopeptidase activity"/>
    <property type="evidence" value="ECO:0007669"/>
    <property type="project" value="InterPro"/>
</dbReference>
<dbReference type="VEuPathDB" id="FungiDB:PV07_00790"/>
<dbReference type="EMBL" id="KN847040">
    <property type="protein sequence ID" value="KIW33983.1"/>
    <property type="molecule type" value="Genomic_DNA"/>
</dbReference>
<evidence type="ECO:0000313" key="7">
    <source>
        <dbReference type="EMBL" id="KIW33983.1"/>
    </source>
</evidence>
<organism evidence="7 8">
    <name type="scientific">Cladophialophora immunda</name>
    <dbReference type="NCBI Taxonomy" id="569365"/>
    <lineage>
        <taxon>Eukaryota</taxon>
        <taxon>Fungi</taxon>
        <taxon>Dikarya</taxon>
        <taxon>Ascomycota</taxon>
        <taxon>Pezizomycotina</taxon>
        <taxon>Eurotiomycetes</taxon>
        <taxon>Chaetothyriomycetidae</taxon>
        <taxon>Chaetothyriales</taxon>
        <taxon>Herpotrichiellaceae</taxon>
        <taxon>Cladophialophora</taxon>
    </lineage>
</organism>
<evidence type="ECO:0000256" key="2">
    <source>
        <dbReference type="ARBA" id="ARBA00022729"/>
    </source>
</evidence>
<dbReference type="GeneID" id="27339984"/>
<dbReference type="InterPro" id="IPR023828">
    <property type="entry name" value="Peptidase_S8_Ser-AS"/>
</dbReference>
<gene>
    <name evidence="7" type="ORF">PV07_00790</name>
</gene>
<dbReference type="PROSITE" id="PS00138">
    <property type="entry name" value="SUBTILASE_SER"/>
    <property type="match status" value="1"/>
</dbReference>
<dbReference type="InterPro" id="IPR036852">
    <property type="entry name" value="Peptidase_S8/S53_dom_sf"/>
</dbReference>